<dbReference type="Proteomes" id="UP001208649">
    <property type="component" value="Unassembled WGS sequence"/>
</dbReference>
<proteinExistence type="predicted"/>
<name>A0ABT2WB92_9FLAO</name>
<protein>
    <submittedName>
        <fullName evidence="1">Uncharacterized protein</fullName>
    </submittedName>
</protein>
<evidence type="ECO:0000313" key="1">
    <source>
        <dbReference type="EMBL" id="MCU7618557.1"/>
    </source>
</evidence>
<keyword evidence="2" id="KW-1185">Reference proteome</keyword>
<comment type="caution">
    <text evidence="1">The sequence shown here is derived from an EMBL/GenBank/DDBJ whole genome shotgun (WGS) entry which is preliminary data.</text>
</comment>
<reference evidence="2" key="1">
    <citation type="submission" date="2023-07" db="EMBL/GenBank/DDBJ databases">
        <title>Chryseobacterium sp. strain PBS4-4 Genome sequencing and assembly.</title>
        <authorList>
            <person name="Jung Y."/>
        </authorList>
    </citation>
    <scope>NUCLEOTIDE SEQUENCE [LARGE SCALE GENOMIC DNA]</scope>
    <source>
        <strain evidence="2">PBS4-4</strain>
    </source>
</reference>
<organism evidence="1 2">
    <name type="scientific">Chryseobacterium edaphi</name>
    <dbReference type="NCBI Taxonomy" id="2976532"/>
    <lineage>
        <taxon>Bacteria</taxon>
        <taxon>Pseudomonadati</taxon>
        <taxon>Bacteroidota</taxon>
        <taxon>Flavobacteriia</taxon>
        <taxon>Flavobacteriales</taxon>
        <taxon>Weeksellaceae</taxon>
        <taxon>Chryseobacterium group</taxon>
        <taxon>Chryseobacterium</taxon>
    </lineage>
</organism>
<dbReference type="RefSeq" id="WP_263004068.1">
    <property type="nucleotide sequence ID" value="NZ_JAOTEM010000004.1"/>
</dbReference>
<dbReference type="PROSITE" id="PS51257">
    <property type="entry name" value="PROKAR_LIPOPROTEIN"/>
    <property type="match status" value="1"/>
</dbReference>
<dbReference type="EMBL" id="JAOTEM010000004">
    <property type="protein sequence ID" value="MCU7618557.1"/>
    <property type="molecule type" value="Genomic_DNA"/>
</dbReference>
<accession>A0ABT2WB92</accession>
<evidence type="ECO:0000313" key="2">
    <source>
        <dbReference type="Proteomes" id="UP001208649"/>
    </source>
</evidence>
<sequence length="133" mass="15314">MKAGVVSLFFILLLISLIGCGKTIIDCENSSIHIENRWYAENGGVDYMDVTSNDRIFICETINNFSEGENIVISHNYGYLEIFLSGKKTDMIFTYSNGVVYRVGKYVRNEELTRKILRLMFISKRCWVKDCLS</sequence>
<gene>
    <name evidence="1" type="ORF">NZ698_15290</name>
</gene>